<dbReference type="Proteomes" id="UP000250321">
    <property type="component" value="Unassembled WGS sequence"/>
</dbReference>
<reference evidence="1 2" key="1">
    <citation type="submission" date="2018-02" db="EMBL/GenBank/DDBJ databases">
        <title>Draft genome of wild Prunus yedoensis var. nudiflora.</title>
        <authorList>
            <person name="Baek S."/>
            <person name="Kim J.-H."/>
            <person name="Choi K."/>
            <person name="Kim G.-B."/>
            <person name="Cho A."/>
            <person name="Jang H."/>
            <person name="Shin C.-H."/>
            <person name="Yu H.-J."/>
            <person name="Mun J.-H."/>
        </authorList>
    </citation>
    <scope>NUCLEOTIDE SEQUENCE [LARGE SCALE GENOMIC DNA]</scope>
    <source>
        <strain evidence="2">cv. Jeju island</strain>
        <tissue evidence="1">Leaf</tissue>
    </source>
</reference>
<comment type="caution">
    <text evidence="1">The sequence shown here is derived from an EMBL/GenBank/DDBJ whole genome shotgun (WGS) entry which is preliminary data.</text>
</comment>
<accession>A0A314UTE1</accession>
<proteinExistence type="predicted"/>
<evidence type="ECO:0000313" key="2">
    <source>
        <dbReference type="Proteomes" id="UP000250321"/>
    </source>
</evidence>
<sequence length="75" mass="8600">MDITEEPVSDFLKQWTPQSRGLTTEVVVLPVCLRNFPMFGGQNNLCRQPCIISELKLMGLLSQWIFLDIRSAMEN</sequence>
<dbReference type="AlphaFoldDB" id="A0A314UTE1"/>
<organism evidence="1 2">
    <name type="scientific">Prunus yedoensis var. nudiflora</name>
    <dbReference type="NCBI Taxonomy" id="2094558"/>
    <lineage>
        <taxon>Eukaryota</taxon>
        <taxon>Viridiplantae</taxon>
        <taxon>Streptophyta</taxon>
        <taxon>Embryophyta</taxon>
        <taxon>Tracheophyta</taxon>
        <taxon>Spermatophyta</taxon>
        <taxon>Magnoliopsida</taxon>
        <taxon>eudicotyledons</taxon>
        <taxon>Gunneridae</taxon>
        <taxon>Pentapetalae</taxon>
        <taxon>rosids</taxon>
        <taxon>fabids</taxon>
        <taxon>Rosales</taxon>
        <taxon>Rosaceae</taxon>
        <taxon>Amygdaloideae</taxon>
        <taxon>Amygdaleae</taxon>
        <taxon>Prunus</taxon>
    </lineage>
</organism>
<protein>
    <submittedName>
        <fullName evidence="1">Uncharacterized protein</fullName>
    </submittedName>
</protein>
<gene>
    <name evidence="1" type="ORF">Pyn_03542</name>
</gene>
<dbReference type="EMBL" id="PJQY01003042">
    <property type="protein sequence ID" value="PQM40681.1"/>
    <property type="molecule type" value="Genomic_DNA"/>
</dbReference>
<name>A0A314UTE1_PRUYE</name>
<dbReference type="OrthoDB" id="10582491at2759"/>
<evidence type="ECO:0000313" key="1">
    <source>
        <dbReference type="EMBL" id="PQM40681.1"/>
    </source>
</evidence>
<keyword evidence="2" id="KW-1185">Reference proteome</keyword>